<dbReference type="PROSITE" id="PS50084">
    <property type="entry name" value="KH_TYPE_1"/>
    <property type="match status" value="2"/>
</dbReference>
<dbReference type="GO" id="GO:0003723">
    <property type="term" value="F:RNA binding"/>
    <property type="evidence" value="ECO:0007669"/>
    <property type="project" value="UniProtKB-UniRule"/>
</dbReference>
<feature type="compositionally biased region" description="Low complexity" evidence="3">
    <location>
        <begin position="660"/>
        <end position="678"/>
    </location>
</feature>
<gene>
    <name evidence="5" type="ORF">DM860_001372</name>
</gene>
<dbReference type="SUPFAM" id="SSF54791">
    <property type="entry name" value="Eukaryotic type KH-domain (KH-domain type I)"/>
    <property type="match status" value="2"/>
</dbReference>
<feature type="domain" description="K Homology" evidence="4">
    <location>
        <begin position="233"/>
        <end position="306"/>
    </location>
</feature>
<dbReference type="AlphaFoldDB" id="A0A328E8B0"/>
<dbReference type="Gene3D" id="3.30.1370.10">
    <property type="entry name" value="K Homology domain, type 1"/>
    <property type="match status" value="2"/>
</dbReference>
<organism evidence="5 6">
    <name type="scientific">Cuscuta australis</name>
    <dbReference type="NCBI Taxonomy" id="267555"/>
    <lineage>
        <taxon>Eukaryota</taxon>
        <taxon>Viridiplantae</taxon>
        <taxon>Streptophyta</taxon>
        <taxon>Embryophyta</taxon>
        <taxon>Tracheophyta</taxon>
        <taxon>Spermatophyta</taxon>
        <taxon>Magnoliopsida</taxon>
        <taxon>eudicotyledons</taxon>
        <taxon>Gunneridae</taxon>
        <taxon>Pentapetalae</taxon>
        <taxon>asterids</taxon>
        <taxon>lamiids</taxon>
        <taxon>Solanales</taxon>
        <taxon>Convolvulaceae</taxon>
        <taxon>Cuscuteae</taxon>
        <taxon>Cuscuta</taxon>
        <taxon>Cuscuta subgen. Grammica</taxon>
        <taxon>Cuscuta sect. Cleistogrammica</taxon>
    </lineage>
</organism>
<accession>A0A328E8B0</accession>
<feature type="compositionally biased region" description="Low complexity" evidence="3">
    <location>
        <begin position="500"/>
        <end position="523"/>
    </location>
</feature>
<proteinExistence type="predicted"/>
<dbReference type="Pfam" id="PF00013">
    <property type="entry name" value="KH_1"/>
    <property type="match status" value="2"/>
</dbReference>
<feature type="compositionally biased region" description="Basic and acidic residues" evidence="3">
    <location>
        <begin position="146"/>
        <end position="162"/>
    </location>
</feature>
<feature type="region of interest" description="Disordered" evidence="3">
    <location>
        <begin position="1"/>
        <end position="189"/>
    </location>
</feature>
<keyword evidence="6" id="KW-1185">Reference proteome</keyword>
<evidence type="ECO:0000259" key="4">
    <source>
        <dbReference type="SMART" id="SM00322"/>
    </source>
</evidence>
<dbReference type="InterPro" id="IPR004087">
    <property type="entry name" value="KH_dom"/>
</dbReference>
<feature type="domain" description="K Homology" evidence="4">
    <location>
        <begin position="328"/>
        <end position="400"/>
    </location>
</feature>
<dbReference type="EMBL" id="NQVE01000009">
    <property type="protein sequence ID" value="RAL54244.1"/>
    <property type="molecule type" value="Genomic_DNA"/>
</dbReference>
<evidence type="ECO:0000256" key="3">
    <source>
        <dbReference type="SAM" id="MobiDB-lite"/>
    </source>
</evidence>
<dbReference type="SMART" id="SM00322">
    <property type="entry name" value="KH"/>
    <property type="match status" value="2"/>
</dbReference>
<feature type="compositionally biased region" description="Low complexity" evidence="3">
    <location>
        <begin position="558"/>
        <end position="584"/>
    </location>
</feature>
<sequence>MADEEVVVAAETTTSVSNSDNHKRKLEDLEHAAPGESVLKVEAVSDSAENPKAEVIEGGKGENEAHVDGSEAKRLRLEDKVDDIGAENGHREETKRGESKEDDTVEKSPCLDSNIQLDNGPEVDDIHTEEKKGHGSEVDYSGEKPVSSDHCRQLDDAPKVDNEAQETTISEQLAPINDLETSDVQESNNNDELQKYYNTEEPCKGEVHEPSSGLPQQAGAPNDQDKNITMETQTVSHILEVPNNKVGVIIGKGGETIRHLQFNSGAKIQITRDSDSDPHSTTRPVELIGTLDSVVKAEKLIKDVIAEADAGGSPSLVAKGFNPVQSVIGDQIEMKVPIEKVGLIIGKSGETIKNLQARSGARIQLVQLPDGEQVKERTIRVSGERKQIERAREMIQEVMDQRVRASPVSMGYSQQTFHPCGPVAPQWGPPPYGLVQNPCYDSRQRGPYPSPSAQQHPAPVYGSYPSHQPPPRSGFGPSWEHRLPSPMQQGPPPPQANYNYGQSQPFYQQHQPQPHGQSYGYPGQMPPPTMPQQMAAYPQGGFTGDQYGKPPSYGLIMQQQTQASHAQQQHYSQQPQASHVQQQHYSQQLPRGGSQSAEVLPIYMASSHGYGVNMQQYPYPSTGGAMQQAYLAGTPCGPAAPSGDGYSQHPQQLSSGPVYPQQQQQPPAAYAQTGQQPPVATTYASSYPSQPPADNSVAGYGYQAQAPPADPYVGSSISHQCTAATYNAQPCYAQVPPPATHTGYDQSVAQSGGYVVTQPTTQAAAATGYGSSA</sequence>
<evidence type="ECO:0000313" key="5">
    <source>
        <dbReference type="EMBL" id="RAL54244.1"/>
    </source>
</evidence>
<evidence type="ECO:0000256" key="1">
    <source>
        <dbReference type="ARBA" id="ARBA00022737"/>
    </source>
</evidence>
<evidence type="ECO:0000313" key="6">
    <source>
        <dbReference type="Proteomes" id="UP000249390"/>
    </source>
</evidence>
<dbReference type="PANTHER" id="PTHR10288">
    <property type="entry name" value="KH DOMAIN CONTAINING RNA BINDING PROTEIN"/>
    <property type="match status" value="1"/>
</dbReference>
<feature type="region of interest" description="Disordered" evidence="3">
    <location>
        <begin position="435"/>
        <end position="594"/>
    </location>
</feature>
<keyword evidence="1" id="KW-0677">Repeat</keyword>
<protein>
    <recommendedName>
        <fullName evidence="4">K Homology domain-containing protein</fullName>
    </recommendedName>
</protein>
<dbReference type="InterPro" id="IPR004088">
    <property type="entry name" value="KH_dom_type_1"/>
</dbReference>
<comment type="caution">
    <text evidence="5">The sequence shown here is derived from an EMBL/GenBank/DDBJ whole genome shotgun (WGS) entry which is preliminary data.</text>
</comment>
<feature type="compositionally biased region" description="Basic and acidic residues" evidence="3">
    <location>
        <begin position="124"/>
        <end position="137"/>
    </location>
</feature>
<feature type="compositionally biased region" description="Polar residues" evidence="3">
    <location>
        <begin position="585"/>
        <end position="594"/>
    </location>
</feature>
<feature type="region of interest" description="Disordered" evidence="3">
    <location>
        <begin position="636"/>
        <end position="702"/>
    </location>
</feature>
<dbReference type="InterPro" id="IPR036612">
    <property type="entry name" value="KH_dom_type_1_sf"/>
</dbReference>
<name>A0A328E8B0_9ASTE</name>
<keyword evidence="2" id="KW-0694">RNA-binding</keyword>
<reference evidence="5 6" key="1">
    <citation type="submission" date="2018-06" db="EMBL/GenBank/DDBJ databases">
        <title>The Genome of Cuscuta australis (Dodder) Provides Insight into the Evolution of Plant Parasitism.</title>
        <authorList>
            <person name="Liu H."/>
        </authorList>
    </citation>
    <scope>NUCLEOTIDE SEQUENCE [LARGE SCALE GENOMIC DNA]</scope>
    <source>
        <strain evidence="6">cv. Yunnan</strain>
        <tissue evidence="5">Vines</tissue>
    </source>
</reference>
<dbReference type="Proteomes" id="UP000249390">
    <property type="component" value="Unassembled WGS sequence"/>
</dbReference>
<evidence type="ECO:0000256" key="2">
    <source>
        <dbReference type="PROSITE-ProRule" id="PRU00117"/>
    </source>
</evidence>
<feature type="compositionally biased region" description="Basic and acidic residues" evidence="3">
    <location>
        <begin position="49"/>
        <end position="99"/>
    </location>
</feature>
<feature type="region of interest" description="Disordered" evidence="3">
    <location>
        <begin position="203"/>
        <end position="225"/>
    </location>
</feature>